<feature type="region of interest" description="Disordered" evidence="4">
    <location>
        <begin position="220"/>
        <end position="283"/>
    </location>
</feature>
<reference evidence="6 7" key="1">
    <citation type="submission" date="2024-03" db="EMBL/GenBank/DDBJ databases">
        <title>Aureococcus anophagefferens CCMP1851 and Kratosvirus quantuckense: Draft genome of a second virus-susceptible host strain in the model system.</title>
        <authorList>
            <person name="Chase E."/>
            <person name="Truchon A.R."/>
            <person name="Schepens W."/>
            <person name="Wilhelm S.W."/>
        </authorList>
    </citation>
    <scope>NUCLEOTIDE SEQUENCE [LARGE SCALE GENOMIC DNA]</scope>
    <source>
        <strain evidence="6 7">CCMP1851</strain>
    </source>
</reference>
<feature type="compositionally biased region" description="Basic residues" evidence="4">
    <location>
        <begin position="243"/>
        <end position="260"/>
    </location>
</feature>
<gene>
    <name evidence="6" type="ORF">SO694_00015347</name>
</gene>
<evidence type="ECO:0000256" key="5">
    <source>
        <dbReference type="SAM" id="Phobius"/>
    </source>
</evidence>
<evidence type="ECO:0000256" key="4">
    <source>
        <dbReference type="SAM" id="MobiDB-lite"/>
    </source>
</evidence>
<keyword evidence="5 6" id="KW-0812">Transmembrane</keyword>
<dbReference type="PANTHER" id="PTHR45826:SF2">
    <property type="entry name" value="AMINO ACID TRANSPORTER"/>
    <property type="match status" value="1"/>
</dbReference>
<comment type="caution">
    <text evidence="6">The sequence shown here is derived from an EMBL/GenBank/DDBJ whole genome shotgun (WGS) entry which is preliminary data.</text>
</comment>
<proteinExistence type="predicted"/>
<evidence type="ECO:0000256" key="3">
    <source>
        <dbReference type="ARBA" id="ARBA00022475"/>
    </source>
</evidence>
<feature type="transmembrane region" description="Helical" evidence="5">
    <location>
        <begin position="173"/>
        <end position="197"/>
    </location>
</feature>
<feature type="compositionally biased region" description="Low complexity" evidence="4">
    <location>
        <begin position="227"/>
        <end position="242"/>
    </location>
</feature>
<feature type="transmembrane region" description="Helical" evidence="5">
    <location>
        <begin position="51"/>
        <end position="70"/>
    </location>
</feature>
<sequence length="283" mass="29272">MIQAPLVDDAATRRRSSGARYESPLPLAGLVALTFFSVTGGPFGQELLVKAGGPLVALGSFALMTLLWSVPEALMTAELSSAFPEAAGFAAWSNARTARFGPGSTPAALAKKSDTAGTPTLAILLSAGGVLALSRLSFEAIVATENLLYVVSMVIELSAFYRRKTRKDLDRRYVAPLSDGALATLAPAVLCLALVAAVQPLEVWLLSAGLLVAASRSAPSAKRGGEPALRLPRAPRGLGRAAGRPRRAARLGGPRRRRPGRAAGVRRAPPGSTGDEAASPLTS</sequence>
<keyword evidence="7" id="KW-1185">Reference proteome</keyword>
<feature type="compositionally biased region" description="Low complexity" evidence="4">
    <location>
        <begin position="261"/>
        <end position="271"/>
    </location>
</feature>
<keyword evidence="2" id="KW-0813">Transport</keyword>
<evidence type="ECO:0000256" key="1">
    <source>
        <dbReference type="ARBA" id="ARBA00004651"/>
    </source>
</evidence>
<name>A0ABR1G3J9_AURAN</name>
<protein>
    <submittedName>
        <fullName evidence="6">L-alpha-amino acid transmembrane transporter</fullName>
    </submittedName>
</protein>
<dbReference type="PANTHER" id="PTHR45826">
    <property type="entry name" value="POLYAMINE TRANSPORTER PUT1"/>
    <property type="match status" value="1"/>
</dbReference>
<evidence type="ECO:0000256" key="2">
    <source>
        <dbReference type="ARBA" id="ARBA00022448"/>
    </source>
</evidence>
<accession>A0ABR1G3J9</accession>
<dbReference type="EMBL" id="JBBJCI010000140">
    <property type="protein sequence ID" value="KAK7242826.1"/>
    <property type="molecule type" value="Genomic_DNA"/>
</dbReference>
<feature type="transmembrane region" description="Helical" evidence="5">
    <location>
        <begin position="21"/>
        <end position="39"/>
    </location>
</feature>
<evidence type="ECO:0000313" key="6">
    <source>
        <dbReference type="EMBL" id="KAK7242826.1"/>
    </source>
</evidence>
<dbReference type="InterPro" id="IPR044566">
    <property type="entry name" value="RMV1-like"/>
</dbReference>
<dbReference type="Proteomes" id="UP001363151">
    <property type="component" value="Unassembled WGS sequence"/>
</dbReference>
<comment type="subcellular location">
    <subcellularLocation>
        <location evidence="1">Cell membrane</location>
        <topology evidence="1">Multi-pass membrane protein</topology>
    </subcellularLocation>
</comment>
<keyword evidence="5" id="KW-1133">Transmembrane helix</keyword>
<keyword evidence="5" id="KW-0472">Membrane</keyword>
<keyword evidence="3" id="KW-1003">Cell membrane</keyword>
<evidence type="ECO:0000313" key="7">
    <source>
        <dbReference type="Proteomes" id="UP001363151"/>
    </source>
</evidence>
<organism evidence="6 7">
    <name type="scientific">Aureococcus anophagefferens</name>
    <name type="common">Harmful bloom alga</name>
    <dbReference type="NCBI Taxonomy" id="44056"/>
    <lineage>
        <taxon>Eukaryota</taxon>
        <taxon>Sar</taxon>
        <taxon>Stramenopiles</taxon>
        <taxon>Ochrophyta</taxon>
        <taxon>Pelagophyceae</taxon>
        <taxon>Pelagomonadales</taxon>
        <taxon>Pelagomonadaceae</taxon>
        <taxon>Aureococcus</taxon>
    </lineage>
</organism>